<sequence>MQKPLENLSKDELLALLEKQGGSIQKQVKRFVKVERDLARAERENTDLKFQLAYYKRLVYGQKRERFEGDKNQMSLPFEMEPGKAEEQEVELKEKLTYERRKRTSAHKGRVALPDHLPVEEIKIYPEGDLTDMVCIGEEVTEELEYEPAKYYIKRYIRYKYAPKNKEGVVIGALPDRVIEKGIPGAGLLASILVDKYQDHLPLYRQLQRFKRQNIPIASSTLEGWTRQSLKILDILYQYLLEDTKSQGYLQADESPIKVIDKNRKGTTHQGYYWVYHSPMEGTVLFDYRSGRSREAANHVLAGFKGYLQTDGYIVYDKIGKREGVTYLNCWAHARREFDKALDNDRERAGKALTYIQKLYAVEAAARERGLDPQERKALRLKESLPVINELGKWMYGQTKNHPMLPKSPIGKAFRYTMDRWDQLSAYLYDGILEIDNNLVENAIRPLALGRKNYLFAGSHDAAQRAACIYSFLAICKKHQVNPYQWLKYTLENIMGINHKNIRGLYPQNYKKLQLQA</sequence>
<evidence type="ECO:0000259" key="3">
    <source>
        <dbReference type="Pfam" id="PF13005"/>
    </source>
</evidence>
<evidence type="ECO:0000259" key="4">
    <source>
        <dbReference type="Pfam" id="PF13007"/>
    </source>
</evidence>
<accession>A0ABW5VDV0</accession>
<reference evidence="6" key="1">
    <citation type="journal article" date="2019" name="Int. J. Syst. Evol. Microbiol.">
        <title>The Global Catalogue of Microorganisms (GCM) 10K type strain sequencing project: providing services to taxonomists for standard genome sequencing and annotation.</title>
        <authorList>
            <consortium name="The Broad Institute Genomics Platform"/>
            <consortium name="The Broad Institute Genome Sequencing Center for Infectious Disease"/>
            <person name="Wu L."/>
            <person name="Ma J."/>
        </authorList>
    </citation>
    <scope>NUCLEOTIDE SEQUENCE [LARGE SCALE GENOMIC DNA]</scope>
    <source>
        <strain evidence="6">KCTC 52924</strain>
    </source>
</reference>
<dbReference type="InterPro" id="IPR004291">
    <property type="entry name" value="Transposase_IS66_central"/>
</dbReference>
<feature type="domain" description="Transposase IS66 zinc-finger binding" evidence="3">
    <location>
        <begin position="132"/>
        <end position="162"/>
    </location>
</feature>
<evidence type="ECO:0000256" key="1">
    <source>
        <dbReference type="SAM" id="Coils"/>
    </source>
</evidence>
<dbReference type="Pfam" id="PF13005">
    <property type="entry name" value="zf-IS66"/>
    <property type="match status" value="1"/>
</dbReference>
<dbReference type="PANTHER" id="PTHR33678">
    <property type="entry name" value="BLL1576 PROTEIN"/>
    <property type="match status" value="1"/>
</dbReference>
<feature type="domain" description="Transposase IS66 central" evidence="2">
    <location>
        <begin position="181"/>
        <end position="464"/>
    </location>
</feature>
<dbReference type="EMBL" id="JBHUOK010000021">
    <property type="protein sequence ID" value="MFD2789304.1"/>
    <property type="molecule type" value="Genomic_DNA"/>
</dbReference>
<dbReference type="RefSeq" id="WP_251808019.1">
    <property type="nucleotide sequence ID" value="NZ_CP166679.1"/>
</dbReference>
<organism evidence="5 6">
    <name type="scientific">Arenibacter antarcticus</name>
    <dbReference type="NCBI Taxonomy" id="2040469"/>
    <lineage>
        <taxon>Bacteria</taxon>
        <taxon>Pseudomonadati</taxon>
        <taxon>Bacteroidota</taxon>
        <taxon>Flavobacteriia</taxon>
        <taxon>Flavobacteriales</taxon>
        <taxon>Flavobacteriaceae</taxon>
        <taxon>Arenibacter</taxon>
    </lineage>
</organism>
<feature type="coiled-coil region" evidence="1">
    <location>
        <begin position="24"/>
        <end position="51"/>
    </location>
</feature>
<evidence type="ECO:0000313" key="5">
    <source>
        <dbReference type="EMBL" id="MFD2789304.1"/>
    </source>
</evidence>
<dbReference type="Pfam" id="PF03050">
    <property type="entry name" value="DDE_Tnp_IS66"/>
    <property type="match status" value="1"/>
</dbReference>
<comment type="caution">
    <text evidence="5">The sequence shown here is derived from an EMBL/GenBank/DDBJ whole genome shotgun (WGS) entry which is preliminary data.</text>
</comment>
<dbReference type="InterPro" id="IPR024474">
    <property type="entry name" value="Znf_dom_IS66"/>
</dbReference>
<dbReference type="Proteomes" id="UP001597532">
    <property type="component" value="Unassembled WGS sequence"/>
</dbReference>
<proteinExistence type="predicted"/>
<dbReference type="InterPro" id="IPR052344">
    <property type="entry name" value="Transposase-related"/>
</dbReference>
<dbReference type="NCBIfam" id="NF033517">
    <property type="entry name" value="transpos_IS66"/>
    <property type="match status" value="1"/>
</dbReference>
<name>A0ABW5VDV0_9FLAO</name>
<evidence type="ECO:0000313" key="6">
    <source>
        <dbReference type="Proteomes" id="UP001597532"/>
    </source>
</evidence>
<feature type="domain" description="Transposase TnpC homeodomain" evidence="4">
    <location>
        <begin position="48"/>
        <end position="122"/>
    </location>
</feature>
<dbReference type="Pfam" id="PF13007">
    <property type="entry name" value="LZ_Tnp_IS66"/>
    <property type="match status" value="1"/>
</dbReference>
<dbReference type="InterPro" id="IPR024463">
    <property type="entry name" value="Transposase_TnpC_homeodom"/>
</dbReference>
<dbReference type="PANTHER" id="PTHR33678:SF1">
    <property type="entry name" value="BLL1576 PROTEIN"/>
    <property type="match status" value="1"/>
</dbReference>
<evidence type="ECO:0000259" key="2">
    <source>
        <dbReference type="Pfam" id="PF03050"/>
    </source>
</evidence>
<gene>
    <name evidence="5" type="ORF">ACFS1K_06005</name>
</gene>
<keyword evidence="1" id="KW-0175">Coiled coil</keyword>
<protein>
    <submittedName>
        <fullName evidence="5">IS66 family transposase</fullName>
    </submittedName>
</protein>
<keyword evidence="6" id="KW-1185">Reference proteome</keyword>